<keyword evidence="2 5" id="KW-0436">Ligase</keyword>
<dbReference type="InterPro" id="IPR045851">
    <property type="entry name" value="AMP-bd_C_sf"/>
</dbReference>
<dbReference type="Proteomes" id="UP000285456">
    <property type="component" value="Unassembled WGS sequence"/>
</dbReference>
<dbReference type="OrthoDB" id="9762242at2"/>
<evidence type="ECO:0000313" key="9">
    <source>
        <dbReference type="Proteomes" id="UP000285456"/>
    </source>
</evidence>
<comment type="similarity">
    <text evidence="5">Belongs to the ATP-dependent AMP-binding enzyme family. MenE subfamily.</text>
</comment>
<dbReference type="PANTHER" id="PTHR43201">
    <property type="entry name" value="ACYL-COA SYNTHETASE"/>
    <property type="match status" value="1"/>
</dbReference>
<comment type="catalytic activity">
    <reaction evidence="5">
        <text>2-succinylbenzoate + ATP + CoA = 2-succinylbenzoyl-CoA + AMP + diphosphate</text>
        <dbReference type="Rhea" id="RHEA:17009"/>
        <dbReference type="ChEBI" id="CHEBI:18325"/>
        <dbReference type="ChEBI" id="CHEBI:30616"/>
        <dbReference type="ChEBI" id="CHEBI:33019"/>
        <dbReference type="ChEBI" id="CHEBI:57287"/>
        <dbReference type="ChEBI" id="CHEBI:57364"/>
        <dbReference type="ChEBI" id="CHEBI:456215"/>
        <dbReference type="EC" id="6.2.1.26"/>
    </reaction>
</comment>
<dbReference type="InterPro" id="IPR042099">
    <property type="entry name" value="ANL_N_sf"/>
</dbReference>
<evidence type="ECO:0000259" key="6">
    <source>
        <dbReference type="Pfam" id="PF00501"/>
    </source>
</evidence>
<organism evidence="8 9">
    <name type="scientific">Oceanobacillus profundus</name>
    <dbReference type="NCBI Taxonomy" id="372463"/>
    <lineage>
        <taxon>Bacteria</taxon>
        <taxon>Bacillati</taxon>
        <taxon>Bacillota</taxon>
        <taxon>Bacilli</taxon>
        <taxon>Bacillales</taxon>
        <taxon>Bacillaceae</taxon>
        <taxon>Oceanobacillus</taxon>
    </lineage>
</organism>
<evidence type="ECO:0000256" key="2">
    <source>
        <dbReference type="ARBA" id="ARBA00022598"/>
    </source>
</evidence>
<comment type="pathway">
    <text evidence="5">Quinol/quinone metabolism; 1,4-dihydroxy-2-naphthoate biosynthesis; 1,4-dihydroxy-2-naphthoate from chorismate: step 5/7.</text>
</comment>
<dbReference type="GO" id="GO:0031956">
    <property type="term" value="F:medium-chain fatty acid-CoA ligase activity"/>
    <property type="evidence" value="ECO:0007669"/>
    <property type="project" value="TreeGrafter"/>
</dbReference>
<dbReference type="GO" id="GO:0008756">
    <property type="term" value="F:o-succinylbenzoate-CoA ligase activity"/>
    <property type="evidence" value="ECO:0007669"/>
    <property type="project" value="UniProtKB-UniRule"/>
</dbReference>
<dbReference type="InterPro" id="IPR000873">
    <property type="entry name" value="AMP-dep_synth/lig_dom"/>
</dbReference>
<evidence type="ECO:0000256" key="1">
    <source>
        <dbReference type="ARBA" id="ARBA00022428"/>
    </source>
</evidence>
<keyword evidence="4 5" id="KW-0067">ATP-binding</keyword>
<dbReference type="AlphaFoldDB" id="A0A417YMJ0"/>
<dbReference type="UniPathway" id="UPA01057">
    <property type="reaction ID" value="UER00166"/>
</dbReference>
<dbReference type="Gene3D" id="3.30.300.30">
    <property type="match status" value="1"/>
</dbReference>
<dbReference type="EC" id="6.2.1.26" evidence="5"/>
<dbReference type="EMBL" id="QWEH01000002">
    <property type="protein sequence ID" value="RHW34592.1"/>
    <property type="molecule type" value="Genomic_DNA"/>
</dbReference>
<evidence type="ECO:0000256" key="3">
    <source>
        <dbReference type="ARBA" id="ARBA00022741"/>
    </source>
</evidence>
<evidence type="ECO:0000256" key="4">
    <source>
        <dbReference type="ARBA" id="ARBA00022840"/>
    </source>
</evidence>
<proteinExistence type="inferred from homology"/>
<comment type="pathway">
    <text evidence="5">Quinol/quinone metabolism; menaquinone biosynthesis.</text>
</comment>
<name>A0A417YMJ0_9BACI</name>
<protein>
    <recommendedName>
        <fullName evidence="5">2-succinylbenzoate--CoA ligase</fullName>
        <ecNumber evidence="5">6.2.1.26</ecNumber>
    </recommendedName>
    <alternativeName>
        <fullName evidence="5">o-succinylbenzoyl-CoA synthetase</fullName>
        <shortName evidence="5">OSB-CoA synthetase</shortName>
    </alternativeName>
</protein>
<gene>
    <name evidence="5 8" type="primary">menE</name>
    <name evidence="8" type="ORF">D1B32_05380</name>
</gene>
<dbReference type="NCBIfam" id="NF002966">
    <property type="entry name" value="PRK03640.1"/>
    <property type="match status" value="1"/>
</dbReference>
<reference evidence="8 9" key="1">
    <citation type="journal article" date="2007" name="Int. J. Syst. Evol. Microbiol.">
        <title>Oceanobacillus profundus sp. nov., isolated from a deep-sea sediment core.</title>
        <authorList>
            <person name="Kim Y.G."/>
            <person name="Choi D.H."/>
            <person name="Hyun S."/>
            <person name="Cho B.C."/>
        </authorList>
    </citation>
    <scope>NUCLEOTIDE SEQUENCE [LARGE SCALE GENOMIC DNA]</scope>
    <source>
        <strain evidence="8 9">DSM 18246</strain>
    </source>
</reference>
<comment type="function">
    <text evidence="5">Converts 2-succinylbenzoate (OSB) to 2-succinylbenzoyl-CoA (OSB-CoA).</text>
</comment>
<dbReference type="PROSITE" id="PS00455">
    <property type="entry name" value="AMP_BINDING"/>
    <property type="match status" value="1"/>
</dbReference>
<dbReference type="Gene3D" id="3.40.50.12780">
    <property type="entry name" value="N-terminal domain of ligase-like"/>
    <property type="match status" value="1"/>
</dbReference>
<dbReference type="InterPro" id="IPR025110">
    <property type="entry name" value="AMP-bd_C"/>
</dbReference>
<dbReference type="InterPro" id="IPR020845">
    <property type="entry name" value="AMP-binding_CS"/>
</dbReference>
<dbReference type="UniPathway" id="UPA00079"/>
<dbReference type="Pfam" id="PF00501">
    <property type="entry name" value="AMP-binding"/>
    <property type="match status" value="1"/>
</dbReference>
<dbReference type="HAMAP" id="MF_00731">
    <property type="entry name" value="MenE"/>
    <property type="match status" value="1"/>
</dbReference>
<accession>A0A417YMJ0</accession>
<dbReference type="SUPFAM" id="SSF56801">
    <property type="entry name" value="Acetyl-CoA synthetase-like"/>
    <property type="match status" value="1"/>
</dbReference>
<dbReference type="NCBIfam" id="TIGR01923">
    <property type="entry name" value="menE"/>
    <property type="match status" value="1"/>
</dbReference>
<dbReference type="CDD" id="cd05912">
    <property type="entry name" value="OSB_CoA_lg"/>
    <property type="match status" value="1"/>
</dbReference>
<dbReference type="InterPro" id="IPR010192">
    <property type="entry name" value="MenE"/>
</dbReference>
<comment type="caution">
    <text evidence="8">The sequence shown here is derived from an EMBL/GenBank/DDBJ whole genome shotgun (WGS) entry which is preliminary data.</text>
</comment>
<evidence type="ECO:0000256" key="5">
    <source>
        <dbReference type="HAMAP-Rule" id="MF_00731"/>
    </source>
</evidence>
<evidence type="ECO:0000313" key="8">
    <source>
        <dbReference type="EMBL" id="RHW34592.1"/>
    </source>
</evidence>
<evidence type="ECO:0000259" key="7">
    <source>
        <dbReference type="Pfam" id="PF13193"/>
    </source>
</evidence>
<keyword evidence="3 5" id="KW-0547">Nucleotide-binding</keyword>
<sequence length="479" mass="53209">MTDTIPHWLTKQADLSPDHPAIEMNDGTMVTFNELRESSQRFARKLTYLGIEKGSHVGILSTNQIPMLNAIHALSYLGAVGVLLNTRLTNDELNYQLKDANATFLLTADSLKEQASMLQVEKIHSFSDIDVLPEKKAILETELNLDAIFTIMYTSGTTGFPKGVVHTYGNHWWSAMGSALNLGLDKRDKWLIPLPIFHVSGLSTSIKSVIYGMPIYLLEKFDVKAVHYALMEKGVTIVSVVTMMVQRLLDVLGKASYPKELRCILLGGGPAPKALLERAKEKNVPVFQSYGMTETASQIVTLSPTDALEKLGSAGKALFPAQLKIETQADDSIGEILVKGPMVTKGYYHKQSANEESFQAGWLATGDLGYLDEDGYLYVVDRRKDLIISGGENIYPSEIEGVLSGMKQIKEAGVTGKSDDKWGQVPIAFIVKEMDVTIEEIKEYLQTRLAKYKQPKEFYFVNDLPRNASNKLVRNKLNH</sequence>
<dbReference type="GO" id="GO:0005524">
    <property type="term" value="F:ATP binding"/>
    <property type="evidence" value="ECO:0007669"/>
    <property type="project" value="UniProtKB-KW"/>
</dbReference>
<feature type="domain" description="AMP-dependent synthetase/ligase" evidence="6">
    <location>
        <begin position="10"/>
        <end position="348"/>
    </location>
</feature>
<keyword evidence="9" id="KW-1185">Reference proteome</keyword>
<dbReference type="GO" id="GO:0009234">
    <property type="term" value="P:menaquinone biosynthetic process"/>
    <property type="evidence" value="ECO:0007669"/>
    <property type="project" value="UniProtKB-UniRule"/>
</dbReference>
<feature type="domain" description="AMP-binding enzyme C-terminal" evidence="7">
    <location>
        <begin position="398"/>
        <end position="471"/>
    </location>
</feature>
<dbReference type="PANTHER" id="PTHR43201:SF5">
    <property type="entry name" value="MEDIUM-CHAIN ACYL-COA LIGASE ACSF2, MITOCHONDRIAL"/>
    <property type="match status" value="1"/>
</dbReference>
<dbReference type="GO" id="GO:0006631">
    <property type="term" value="P:fatty acid metabolic process"/>
    <property type="evidence" value="ECO:0007669"/>
    <property type="project" value="TreeGrafter"/>
</dbReference>
<dbReference type="RefSeq" id="WP_118888814.1">
    <property type="nucleotide sequence ID" value="NZ_JAMAWL010000018.1"/>
</dbReference>
<dbReference type="Pfam" id="PF13193">
    <property type="entry name" value="AMP-binding_C"/>
    <property type="match status" value="1"/>
</dbReference>
<keyword evidence="1 5" id="KW-0474">Menaquinone biosynthesis</keyword>